<evidence type="ECO:0000259" key="4">
    <source>
        <dbReference type="SMART" id="SM00363"/>
    </source>
</evidence>
<protein>
    <submittedName>
        <fullName evidence="5">TlyA family RNA methyltransferase</fullName>
    </submittedName>
</protein>
<dbReference type="Proteomes" id="UP000550354">
    <property type="component" value="Unassembled WGS sequence"/>
</dbReference>
<proteinExistence type="inferred from homology"/>
<reference evidence="5 6" key="1">
    <citation type="submission" date="2020-07" db="EMBL/GenBank/DDBJ databases">
        <title>Draft genome and description of Aeromicrobium phoceense strain Marseille-Q0843 isolated from healthy skin swab.</title>
        <authorList>
            <person name="Boxberger M."/>
            <person name="La Scola B."/>
        </authorList>
    </citation>
    <scope>NUCLEOTIDE SEQUENCE [LARGE SCALE GENOMIC DNA]</scope>
    <source>
        <strain evidence="5 6">Marseille-Q0843</strain>
    </source>
</reference>
<dbReference type="PIRSF" id="PIRSF005578">
    <property type="entry name" value="TlyA"/>
    <property type="match status" value="1"/>
</dbReference>
<evidence type="ECO:0000256" key="3">
    <source>
        <dbReference type="PROSITE-ProRule" id="PRU00182"/>
    </source>
</evidence>
<dbReference type="PANTHER" id="PTHR32319:SF0">
    <property type="entry name" value="BACTERIAL HEMOLYSIN-LIKE PROTEIN"/>
    <property type="match status" value="1"/>
</dbReference>
<keyword evidence="5" id="KW-0489">Methyltransferase</keyword>
<dbReference type="PANTHER" id="PTHR32319">
    <property type="entry name" value="BACTERIAL HEMOLYSIN-LIKE PROTEIN"/>
    <property type="match status" value="1"/>
</dbReference>
<dbReference type="Gene3D" id="3.10.290.10">
    <property type="entry name" value="RNA-binding S4 domain"/>
    <property type="match status" value="1"/>
</dbReference>
<sequence>MSRRVRLDAELVRRGLARSRDHAATIIGEGRVLVGGNAATKPATQITTDQAIVVREGDDPGWASRGAHKLLGALEVFEPQGLTVHGRRALDAGASTGGFTDVLLRREVAEVVAVDVGYGQLVWALQSDPRVRVFDRTNVRSIDTELIGGPVDLVVSDLSFISLTIVLPALMSVCRPDGDLVLMVKPQFEVGRENLGKNGVVRDPDLHAAAVHGVTTAAWAGGWGTRALAPSPLPGPAGNVEYFCWLRADAPAPDEEMARAVVAAGPLAARHPTEGSDS</sequence>
<evidence type="ECO:0000313" key="6">
    <source>
        <dbReference type="Proteomes" id="UP000550354"/>
    </source>
</evidence>
<dbReference type="InterPro" id="IPR002942">
    <property type="entry name" value="S4_RNA-bd"/>
</dbReference>
<dbReference type="Gene3D" id="3.40.50.150">
    <property type="entry name" value="Vaccinia Virus protein VP39"/>
    <property type="match status" value="1"/>
</dbReference>
<evidence type="ECO:0000313" key="5">
    <source>
        <dbReference type="EMBL" id="MBA4609430.1"/>
    </source>
</evidence>
<comment type="caution">
    <text evidence="5">The sequence shown here is derived from an EMBL/GenBank/DDBJ whole genome shotgun (WGS) entry which is preliminary data.</text>
</comment>
<dbReference type="CDD" id="cd00165">
    <property type="entry name" value="S4"/>
    <property type="match status" value="1"/>
</dbReference>
<dbReference type="Pfam" id="PF01728">
    <property type="entry name" value="FtsJ"/>
    <property type="match status" value="1"/>
</dbReference>
<dbReference type="GO" id="GO:0008168">
    <property type="term" value="F:methyltransferase activity"/>
    <property type="evidence" value="ECO:0007669"/>
    <property type="project" value="UniProtKB-KW"/>
</dbReference>
<dbReference type="SMART" id="SM00363">
    <property type="entry name" value="S4"/>
    <property type="match status" value="1"/>
</dbReference>
<dbReference type="AlphaFoldDB" id="A0A838XRF9"/>
<dbReference type="GO" id="GO:0032259">
    <property type="term" value="P:methylation"/>
    <property type="evidence" value="ECO:0007669"/>
    <property type="project" value="UniProtKB-KW"/>
</dbReference>
<organism evidence="5 6">
    <name type="scientific">Aeromicrobium phoceense</name>
    <dbReference type="NCBI Taxonomy" id="2754045"/>
    <lineage>
        <taxon>Bacteria</taxon>
        <taxon>Bacillati</taxon>
        <taxon>Actinomycetota</taxon>
        <taxon>Actinomycetes</taxon>
        <taxon>Propionibacteriales</taxon>
        <taxon>Nocardioidaceae</taxon>
        <taxon>Aeromicrobium</taxon>
    </lineage>
</organism>
<gene>
    <name evidence="5" type="ORF">H1W00_13165</name>
</gene>
<dbReference type="InterPro" id="IPR029063">
    <property type="entry name" value="SAM-dependent_MTases_sf"/>
</dbReference>
<name>A0A838XRF9_9ACTN</name>
<keyword evidence="5" id="KW-0808">Transferase</keyword>
<comment type="similarity">
    <text evidence="2">Belongs to the TlyA family.</text>
</comment>
<dbReference type="InterPro" id="IPR004538">
    <property type="entry name" value="Hemolysin_A/TlyA"/>
</dbReference>
<keyword evidence="1 3" id="KW-0694">RNA-binding</keyword>
<dbReference type="EMBL" id="JACEOG010000002">
    <property type="protein sequence ID" value="MBA4609430.1"/>
    <property type="molecule type" value="Genomic_DNA"/>
</dbReference>
<dbReference type="InterPro" id="IPR036986">
    <property type="entry name" value="S4_RNA-bd_sf"/>
</dbReference>
<dbReference type="RefSeq" id="WP_181756304.1">
    <property type="nucleotide sequence ID" value="NZ_JACEOG010000002.1"/>
</dbReference>
<dbReference type="SUPFAM" id="SSF55174">
    <property type="entry name" value="Alpha-L RNA-binding motif"/>
    <property type="match status" value="1"/>
</dbReference>
<keyword evidence="6" id="KW-1185">Reference proteome</keyword>
<evidence type="ECO:0000256" key="2">
    <source>
        <dbReference type="ARBA" id="ARBA00029460"/>
    </source>
</evidence>
<dbReference type="PROSITE" id="PS50889">
    <property type="entry name" value="S4"/>
    <property type="match status" value="1"/>
</dbReference>
<dbReference type="Pfam" id="PF01479">
    <property type="entry name" value="S4"/>
    <property type="match status" value="1"/>
</dbReference>
<dbReference type="GO" id="GO:0003723">
    <property type="term" value="F:RNA binding"/>
    <property type="evidence" value="ECO:0007669"/>
    <property type="project" value="UniProtKB-KW"/>
</dbReference>
<dbReference type="InterPro" id="IPR002877">
    <property type="entry name" value="RNA_MeTrfase_FtsJ_dom"/>
</dbReference>
<dbReference type="SUPFAM" id="SSF53335">
    <property type="entry name" value="S-adenosyl-L-methionine-dependent methyltransferases"/>
    <property type="match status" value="1"/>
</dbReference>
<feature type="domain" description="RNA-binding S4" evidence="4">
    <location>
        <begin position="5"/>
        <end position="71"/>
    </location>
</feature>
<accession>A0A838XRF9</accession>
<dbReference type="InterPro" id="IPR047048">
    <property type="entry name" value="TlyA"/>
</dbReference>
<evidence type="ECO:0000256" key="1">
    <source>
        <dbReference type="ARBA" id="ARBA00022884"/>
    </source>
</evidence>
<dbReference type="NCBIfam" id="TIGR00478">
    <property type="entry name" value="tly"/>
    <property type="match status" value="1"/>
</dbReference>